<evidence type="ECO:0000256" key="1">
    <source>
        <dbReference type="SAM" id="Phobius"/>
    </source>
</evidence>
<protein>
    <submittedName>
        <fullName evidence="2">Uncharacterized protein</fullName>
    </submittedName>
</protein>
<dbReference type="Proteomes" id="UP000436088">
    <property type="component" value="Unassembled WGS sequence"/>
</dbReference>
<keyword evidence="3" id="KW-1185">Reference proteome</keyword>
<gene>
    <name evidence="2" type="ORF">F3Y22_tig00109936pilonHSYRG00112</name>
</gene>
<evidence type="ECO:0000313" key="2">
    <source>
        <dbReference type="EMBL" id="KAE8719661.1"/>
    </source>
</evidence>
<keyword evidence="1" id="KW-0812">Transmembrane</keyword>
<dbReference type="PANTHER" id="PTHR34781:SF2">
    <property type="entry name" value="TRANSMEMBRANE PROTEIN"/>
    <property type="match status" value="1"/>
</dbReference>
<organism evidence="2 3">
    <name type="scientific">Hibiscus syriacus</name>
    <name type="common">Rose of Sharon</name>
    <dbReference type="NCBI Taxonomy" id="106335"/>
    <lineage>
        <taxon>Eukaryota</taxon>
        <taxon>Viridiplantae</taxon>
        <taxon>Streptophyta</taxon>
        <taxon>Embryophyta</taxon>
        <taxon>Tracheophyta</taxon>
        <taxon>Spermatophyta</taxon>
        <taxon>Magnoliopsida</taxon>
        <taxon>eudicotyledons</taxon>
        <taxon>Gunneridae</taxon>
        <taxon>Pentapetalae</taxon>
        <taxon>rosids</taxon>
        <taxon>malvids</taxon>
        <taxon>Malvales</taxon>
        <taxon>Malvaceae</taxon>
        <taxon>Malvoideae</taxon>
        <taxon>Hibiscus</taxon>
    </lineage>
</organism>
<accession>A0A6A3BUT5</accession>
<dbReference type="EMBL" id="VEPZ02000782">
    <property type="protein sequence ID" value="KAE8719661.1"/>
    <property type="molecule type" value="Genomic_DNA"/>
</dbReference>
<keyword evidence="1" id="KW-0472">Membrane</keyword>
<feature type="transmembrane region" description="Helical" evidence="1">
    <location>
        <begin position="56"/>
        <end position="80"/>
    </location>
</feature>
<evidence type="ECO:0000313" key="3">
    <source>
        <dbReference type="Proteomes" id="UP000436088"/>
    </source>
</evidence>
<feature type="transmembrane region" description="Helical" evidence="1">
    <location>
        <begin position="86"/>
        <end position="106"/>
    </location>
</feature>
<reference evidence="2" key="1">
    <citation type="submission" date="2019-09" db="EMBL/GenBank/DDBJ databases">
        <title>Draft genome information of white flower Hibiscus syriacus.</title>
        <authorList>
            <person name="Kim Y.-M."/>
        </authorList>
    </citation>
    <scope>NUCLEOTIDE SEQUENCE [LARGE SCALE GENOMIC DNA]</scope>
    <source>
        <strain evidence="2">YM2019G1</strain>
    </source>
</reference>
<name>A0A6A3BUT5_HIBSY</name>
<dbReference type="AlphaFoldDB" id="A0A6A3BUT5"/>
<comment type="caution">
    <text evidence="2">The sequence shown here is derived from an EMBL/GenBank/DDBJ whole genome shotgun (WGS) entry which is preliminary data.</text>
</comment>
<dbReference type="PANTHER" id="PTHR34781">
    <property type="entry name" value="TRANSMEMBRANE PROTEIN"/>
    <property type="match status" value="1"/>
</dbReference>
<sequence length="146" mass="16010">MTIQQQNQGQQSRVFQDLSALVLNLLRVPTTAAEMFFSEQSPASEMRRYPRTITPAGVGWLMLGISVSMMFCGSIAFLIGLMLMPWVVGLAIVLYLAGLVSTVSTLGRSILCYAIAPLLPPKDIPAVVYPHLHCSMTKQGLVRELK</sequence>
<keyword evidence="1" id="KW-1133">Transmembrane helix</keyword>
<proteinExistence type="predicted"/>